<dbReference type="SUPFAM" id="SSF46785">
    <property type="entry name" value="Winged helix' DNA-binding domain"/>
    <property type="match status" value="1"/>
</dbReference>
<dbReference type="PROSITE" id="PS50949">
    <property type="entry name" value="HTH_GNTR"/>
    <property type="match status" value="1"/>
</dbReference>
<dbReference type="GO" id="GO:0003700">
    <property type="term" value="F:DNA-binding transcription factor activity"/>
    <property type="evidence" value="ECO:0007669"/>
    <property type="project" value="InterPro"/>
</dbReference>
<evidence type="ECO:0000256" key="1">
    <source>
        <dbReference type="ARBA" id="ARBA00023015"/>
    </source>
</evidence>
<dbReference type="CDD" id="cd07377">
    <property type="entry name" value="WHTH_GntR"/>
    <property type="match status" value="1"/>
</dbReference>
<dbReference type="Gene3D" id="1.10.10.10">
    <property type="entry name" value="Winged helix-like DNA-binding domain superfamily/Winged helix DNA-binding domain"/>
    <property type="match status" value="1"/>
</dbReference>
<dbReference type="InterPro" id="IPR036388">
    <property type="entry name" value="WH-like_DNA-bd_sf"/>
</dbReference>
<reference evidence="5" key="1">
    <citation type="submission" date="2021-04" db="EMBL/GenBank/DDBJ databases">
        <title>Pseudaminobacter soli sp. nov., isolated from paddy soil contaminated by heavy metals.</title>
        <authorList>
            <person name="Zhang K."/>
        </authorList>
    </citation>
    <scope>NUCLEOTIDE SEQUENCE</scope>
    <source>
        <strain evidence="5">19-2017</strain>
    </source>
</reference>
<evidence type="ECO:0000313" key="6">
    <source>
        <dbReference type="Proteomes" id="UP000680348"/>
    </source>
</evidence>
<keyword evidence="3" id="KW-0804">Transcription</keyword>
<dbReference type="PANTHER" id="PTHR43537:SF50">
    <property type="entry name" value="TRANSCRIPTIONAL REGULATORY PROTEIN"/>
    <property type="match status" value="1"/>
</dbReference>
<dbReference type="Gene3D" id="1.20.120.530">
    <property type="entry name" value="GntR ligand-binding domain-like"/>
    <property type="match status" value="1"/>
</dbReference>
<dbReference type="InterPro" id="IPR036390">
    <property type="entry name" value="WH_DNA-bd_sf"/>
</dbReference>
<keyword evidence="1" id="KW-0805">Transcription regulation</keyword>
<dbReference type="PRINTS" id="PR00035">
    <property type="entry name" value="HTHGNTR"/>
</dbReference>
<protein>
    <submittedName>
        <fullName evidence="5">GntR family transcriptional regulator</fullName>
    </submittedName>
</protein>
<sequence length="225" mass="24768">MRRSLHDEVTELLRDRIVGGSMAPGAFINELELVEQLGISRTPIREALKVLAVEGLVTIIPDRGSYVASLTPEEARALIEVLAELEGFAAGLACERADRDDVIALKRLQEDAATAFAASDKLAYSKFNQDLHARIVESAHNTFLSDTHRAYTARLRRVRYLGTPTRPEWEEAVREHAEIVAAIEEGNAPRARQLLTGHISRIWPTVRSVLSEPVPPVSAPPPDGP</sequence>
<dbReference type="Proteomes" id="UP000680348">
    <property type="component" value="Unassembled WGS sequence"/>
</dbReference>
<comment type="caution">
    <text evidence="5">The sequence shown here is derived from an EMBL/GenBank/DDBJ whole genome shotgun (WGS) entry which is preliminary data.</text>
</comment>
<dbReference type="EMBL" id="JAGWCR010000005">
    <property type="protein sequence ID" value="MBS3649352.1"/>
    <property type="molecule type" value="Genomic_DNA"/>
</dbReference>
<evidence type="ECO:0000259" key="4">
    <source>
        <dbReference type="PROSITE" id="PS50949"/>
    </source>
</evidence>
<accession>A0A942I2A7</accession>
<feature type="domain" description="HTH gntR-type" evidence="4">
    <location>
        <begin position="3"/>
        <end position="70"/>
    </location>
</feature>
<evidence type="ECO:0000256" key="3">
    <source>
        <dbReference type="ARBA" id="ARBA00023163"/>
    </source>
</evidence>
<organism evidence="5 6">
    <name type="scientific">Pseudaminobacter soli</name>
    <name type="common">ex Zhang et al. 2022</name>
    <dbReference type="NCBI Taxonomy" id="2831468"/>
    <lineage>
        <taxon>Bacteria</taxon>
        <taxon>Pseudomonadati</taxon>
        <taxon>Pseudomonadota</taxon>
        <taxon>Alphaproteobacteria</taxon>
        <taxon>Hyphomicrobiales</taxon>
        <taxon>Phyllobacteriaceae</taxon>
        <taxon>Pseudaminobacter</taxon>
    </lineage>
</organism>
<dbReference type="SMART" id="SM00345">
    <property type="entry name" value="HTH_GNTR"/>
    <property type="match status" value="1"/>
</dbReference>
<dbReference type="AlphaFoldDB" id="A0A942I2A7"/>
<keyword evidence="2" id="KW-0238">DNA-binding</keyword>
<keyword evidence="6" id="KW-1185">Reference proteome</keyword>
<dbReference type="SMART" id="SM00895">
    <property type="entry name" value="FCD"/>
    <property type="match status" value="1"/>
</dbReference>
<gene>
    <name evidence="5" type="ORF">KEU06_12090</name>
</gene>
<dbReference type="Pfam" id="PF00392">
    <property type="entry name" value="GntR"/>
    <property type="match status" value="1"/>
</dbReference>
<dbReference type="InterPro" id="IPR008920">
    <property type="entry name" value="TF_FadR/GntR_C"/>
</dbReference>
<dbReference type="GO" id="GO:0003677">
    <property type="term" value="F:DNA binding"/>
    <property type="evidence" value="ECO:0007669"/>
    <property type="project" value="UniProtKB-KW"/>
</dbReference>
<name>A0A942I2A7_9HYPH</name>
<dbReference type="InterPro" id="IPR011711">
    <property type="entry name" value="GntR_C"/>
</dbReference>
<evidence type="ECO:0000313" key="5">
    <source>
        <dbReference type="EMBL" id="MBS3649352.1"/>
    </source>
</evidence>
<evidence type="ECO:0000256" key="2">
    <source>
        <dbReference type="ARBA" id="ARBA00023125"/>
    </source>
</evidence>
<dbReference type="SUPFAM" id="SSF48008">
    <property type="entry name" value="GntR ligand-binding domain-like"/>
    <property type="match status" value="1"/>
</dbReference>
<dbReference type="Pfam" id="PF07729">
    <property type="entry name" value="FCD"/>
    <property type="match status" value="1"/>
</dbReference>
<dbReference type="InterPro" id="IPR000524">
    <property type="entry name" value="Tscrpt_reg_HTH_GntR"/>
</dbReference>
<proteinExistence type="predicted"/>
<dbReference type="PANTHER" id="PTHR43537">
    <property type="entry name" value="TRANSCRIPTIONAL REGULATOR, GNTR FAMILY"/>
    <property type="match status" value="1"/>
</dbReference>